<dbReference type="Proteomes" id="UP000800235">
    <property type="component" value="Unassembled WGS sequence"/>
</dbReference>
<dbReference type="InterPro" id="IPR052356">
    <property type="entry name" value="Thiol_S-MT"/>
</dbReference>
<evidence type="ECO:0000313" key="2">
    <source>
        <dbReference type="EMBL" id="KAF2433773.1"/>
    </source>
</evidence>
<dbReference type="PANTHER" id="PTHR45036">
    <property type="entry name" value="METHYLTRANSFERASE LIKE 7B"/>
    <property type="match status" value="1"/>
</dbReference>
<dbReference type="GO" id="GO:0032259">
    <property type="term" value="P:methylation"/>
    <property type="evidence" value="ECO:0007669"/>
    <property type="project" value="UniProtKB-KW"/>
</dbReference>
<accession>A0A9P4NYU4</accession>
<dbReference type="InterPro" id="IPR029063">
    <property type="entry name" value="SAM-dependent_MTases_sf"/>
</dbReference>
<dbReference type="Pfam" id="PF08241">
    <property type="entry name" value="Methyltransf_11"/>
    <property type="match status" value="1"/>
</dbReference>
<keyword evidence="2" id="KW-0489">Methyltransferase</keyword>
<dbReference type="PANTHER" id="PTHR45036:SF1">
    <property type="entry name" value="METHYLTRANSFERASE LIKE 7A"/>
    <property type="match status" value="1"/>
</dbReference>
<keyword evidence="2" id="KW-0808">Transferase</keyword>
<dbReference type="CDD" id="cd02440">
    <property type="entry name" value="AdoMet_MTases"/>
    <property type="match status" value="1"/>
</dbReference>
<dbReference type="Gene3D" id="3.40.50.150">
    <property type="entry name" value="Vaccinia Virus protein VP39"/>
    <property type="match status" value="1"/>
</dbReference>
<dbReference type="GO" id="GO:0008757">
    <property type="term" value="F:S-adenosylmethionine-dependent methyltransferase activity"/>
    <property type="evidence" value="ECO:0007669"/>
    <property type="project" value="InterPro"/>
</dbReference>
<dbReference type="OrthoDB" id="540004at2759"/>
<organism evidence="2 3">
    <name type="scientific">Tothia fuscella</name>
    <dbReference type="NCBI Taxonomy" id="1048955"/>
    <lineage>
        <taxon>Eukaryota</taxon>
        <taxon>Fungi</taxon>
        <taxon>Dikarya</taxon>
        <taxon>Ascomycota</taxon>
        <taxon>Pezizomycotina</taxon>
        <taxon>Dothideomycetes</taxon>
        <taxon>Pleosporomycetidae</taxon>
        <taxon>Venturiales</taxon>
        <taxon>Cylindrosympodiaceae</taxon>
        <taxon>Tothia</taxon>
    </lineage>
</organism>
<comment type="caution">
    <text evidence="2">The sequence shown here is derived from an EMBL/GenBank/DDBJ whole genome shotgun (WGS) entry which is preliminary data.</text>
</comment>
<dbReference type="InterPro" id="IPR013216">
    <property type="entry name" value="Methyltransf_11"/>
</dbReference>
<sequence>MITGHGFIKFEDTTEIPELVSSAYGKVLELGPAVGNQLQRFQISKIEHIYGVEANKEFEKDLREKVETLKIGDKYTPIMCKLEDVEILREYGVKEGSMDCIVSIQVLCSVSDVEKAAKVLYRLLKPGGQLIFWEHQRSSDRLTRFLQKLWNIPWTLAMDGCHLDNEIEKSLLDAGSWIGFGLDRTKDPYDLTPRVWGKLTKAGD</sequence>
<feature type="domain" description="Methyltransferase type 11" evidence="1">
    <location>
        <begin position="28"/>
        <end position="132"/>
    </location>
</feature>
<proteinExistence type="predicted"/>
<keyword evidence="3" id="KW-1185">Reference proteome</keyword>
<dbReference type="AlphaFoldDB" id="A0A9P4NYU4"/>
<reference evidence="2" key="1">
    <citation type="journal article" date="2020" name="Stud. Mycol.">
        <title>101 Dothideomycetes genomes: a test case for predicting lifestyles and emergence of pathogens.</title>
        <authorList>
            <person name="Haridas S."/>
            <person name="Albert R."/>
            <person name="Binder M."/>
            <person name="Bloem J."/>
            <person name="Labutti K."/>
            <person name="Salamov A."/>
            <person name="Andreopoulos B."/>
            <person name="Baker S."/>
            <person name="Barry K."/>
            <person name="Bills G."/>
            <person name="Bluhm B."/>
            <person name="Cannon C."/>
            <person name="Castanera R."/>
            <person name="Culley D."/>
            <person name="Daum C."/>
            <person name="Ezra D."/>
            <person name="Gonzalez J."/>
            <person name="Henrissat B."/>
            <person name="Kuo A."/>
            <person name="Liang C."/>
            <person name="Lipzen A."/>
            <person name="Lutzoni F."/>
            <person name="Magnuson J."/>
            <person name="Mondo S."/>
            <person name="Nolan M."/>
            <person name="Ohm R."/>
            <person name="Pangilinan J."/>
            <person name="Park H.-J."/>
            <person name="Ramirez L."/>
            <person name="Alfaro M."/>
            <person name="Sun H."/>
            <person name="Tritt A."/>
            <person name="Yoshinaga Y."/>
            <person name="Zwiers L.-H."/>
            <person name="Turgeon B."/>
            <person name="Goodwin S."/>
            <person name="Spatafora J."/>
            <person name="Crous P."/>
            <person name="Grigoriev I."/>
        </authorList>
    </citation>
    <scope>NUCLEOTIDE SEQUENCE</scope>
    <source>
        <strain evidence="2">CBS 130266</strain>
    </source>
</reference>
<evidence type="ECO:0000259" key="1">
    <source>
        <dbReference type="Pfam" id="PF08241"/>
    </source>
</evidence>
<name>A0A9P4NYU4_9PEZI</name>
<protein>
    <submittedName>
        <fullName evidence="2">S-adenosyl-L-methionine-dependent methyltransferase</fullName>
    </submittedName>
</protein>
<dbReference type="EMBL" id="MU007019">
    <property type="protein sequence ID" value="KAF2433773.1"/>
    <property type="molecule type" value="Genomic_DNA"/>
</dbReference>
<gene>
    <name evidence="2" type="ORF">EJ08DRAFT_583417</name>
</gene>
<evidence type="ECO:0000313" key="3">
    <source>
        <dbReference type="Proteomes" id="UP000800235"/>
    </source>
</evidence>
<dbReference type="SUPFAM" id="SSF53335">
    <property type="entry name" value="S-adenosyl-L-methionine-dependent methyltransferases"/>
    <property type="match status" value="1"/>
</dbReference>